<dbReference type="PRINTS" id="PR00398">
    <property type="entry name" value="STRDHORMONER"/>
</dbReference>
<dbReference type="InterPro" id="IPR052499">
    <property type="entry name" value="C.elegans_NHRs"/>
</dbReference>
<dbReference type="CDD" id="cd06960">
    <property type="entry name" value="NR_DBD_HNF4A"/>
    <property type="match status" value="1"/>
</dbReference>
<dbReference type="OrthoDB" id="5798272at2759"/>
<evidence type="ECO:0000256" key="3">
    <source>
        <dbReference type="ARBA" id="ARBA00022723"/>
    </source>
</evidence>
<accession>A0A8S1EV23</accession>
<keyword evidence="3 12" id="KW-0479">Metal-binding</keyword>
<keyword evidence="7 12" id="KW-0238">DNA-binding</keyword>
<evidence type="ECO:0000256" key="5">
    <source>
        <dbReference type="ARBA" id="ARBA00022833"/>
    </source>
</evidence>
<dbReference type="SUPFAM" id="SSF48508">
    <property type="entry name" value="Nuclear receptor ligand-binding domain"/>
    <property type="match status" value="1"/>
</dbReference>
<name>A0A8S1EV23_9PELO</name>
<dbReference type="Gene3D" id="1.10.565.10">
    <property type="entry name" value="Retinoid X Receptor"/>
    <property type="match status" value="1"/>
</dbReference>
<evidence type="ECO:0000256" key="7">
    <source>
        <dbReference type="ARBA" id="ARBA00023125"/>
    </source>
</evidence>
<evidence type="ECO:0000313" key="15">
    <source>
        <dbReference type="EMBL" id="CAB3405745.1"/>
    </source>
</evidence>
<dbReference type="EMBL" id="CADEPM010000005">
    <property type="protein sequence ID" value="CAB3405745.1"/>
    <property type="molecule type" value="Genomic_DNA"/>
</dbReference>
<dbReference type="PRINTS" id="PR00047">
    <property type="entry name" value="STROIDFINGER"/>
</dbReference>
<dbReference type="CDD" id="cd06157">
    <property type="entry name" value="NR_LBD"/>
    <property type="match status" value="1"/>
</dbReference>
<evidence type="ECO:0000256" key="11">
    <source>
        <dbReference type="ARBA" id="ARBA00037512"/>
    </source>
</evidence>
<dbReference type="Gene3D" id="3.30.50.10">
    <property type="entry name" value="Erythroid Transcription Factor GATA-1, subunit A"/>
    <property type="match status" value="1"/>
</dbReference>
<dbReference type="InterPro" id="IPR000536">
    <property type="entry name" value="Nucl_hrmn_rcpt_lig-bd"/>
</dbReference>
<comment type="function">
    <text evidence="11">Orphan nuclear receptor.</text>
</comment>
<dbReference type="AlphaFoldDB" id="A0A8S1EV23"/>
<evidence type="ECO:0000256" key="12">
    <source>
        <dbReference type="RuleBase" id="RU004334"/>
    </source>
</evidence>
<dbReference type="InterPro" id="IPR001628">
    <property type="entry name" value="Znf_hrmn_rcpt"/>
</dbReference>
<dbReference type="SMART" id="SM00399">
    <property type="entry name" value="ZnF_C4"/>
    <property type="match status" value="1"/>
</dbReference>
<dbReference type="GO" id="GO:0003700">
    <property type="term" value="F:DNA-binding transcription factor activity"/>
    <property type="evidence" value="ECO:0007669"/>
    <property type="project" value="InterPro"/>
</dbReference>
<keyword evidence="9 12" id="KW-0675">Receptor</keyword>
<keyword evidence="8 12" id="KW-0804">Transcription</keyword>
<dbReference type="PROSITE" id="PS00031">
    <property type="entry name" value="NUCLEAR_REC_DBD_1"/>
    <property type="match status" value="1"/>
</dbReference>
<comment type="subcellular location">
    <subcellularLocation>
        <location evidence="1 12">Nucleus</location>
    </subcellularLocation>
</comment>
<evidence type="ECO:0000313" key="16">
    <source>
        <dbReference type="Proteomes" id="UP000494206"/>
    </source>
</evidence>
<dbReference type="SMART" id="SM00430">
    <property type="entry name" value="HOLI"/>
    <property type="match status" value="1"/>
</dbReference>
<evidence type="ECO:0000256" key="9">
    <source>
        <dbReference type="ARBA" id="ARBA00023170"/>
    </source>
</evidence>
<evidence type="ECO:0000259" key="13">
    <source>
        <dbReference type="PROSITE" id="PS51030"/>
    </source>
</evidence>
<dbReference type="FunFam" id="3.30.50.10:FF:000030">
    <property type="entry name" value="Nuclear Hormone Receptor family"/>
    <property type="match status" value="1"/>
</dbReference>
<dbReference type="InterPro" id="IPR035500">
    <property type="entry name" value="NHR-like_dom_sf"/>
</dbReference>
<protein>
    <submittedName>
        <fullName evidence="15">Uncharacterized protein</fullName>
    </submittedName>
</protein>
<dbReference type="PROSITE" id="PS51030">
    <property type="entry name" value="NUCLEAR_REC_DBD_2"/>
    <property type="match status" value="1"/>
</dbReference>
<evidence type="ECO:0000256" key="2">
    <source>
        <dbReference type="ARBA" id="ARBA00005993"/>
    </source>
</evidence>
<dbReference type="Proteomes" id="UP000494206">
    <property type="component" value="Unassembled WGS sequence"/>
</dbReference>
<dbReference type="FunFam" id="1.10.565.10:FF:000045">
    <property type="entry name" value="Nuclear Hormone Receptor family"/>
    <property type="match status" value="1"/>
</dbReference>
<evidence type="ECO:0000256" key="6">
    <source>
        <dbReference type="ARBA" id="ARBA00023015"/>
    </source>
</evidence>
<evidence type="ECO:0000256" key="1">
    <source>
        <dbReference type="ARBA" id="ARBA00004123"/>
    </source>
</evidence>
<dbReference type="SUPFAM" id="SSF57716">
    <property type="entry name" value="Glucocorticoid receptor-like (DNA-binding domain)"/>
    <property type="match status" value="1"/>
</dbReference>
<feature type="domain" description="Nuclear receptor" evidence="13">
    <location>
        <begin position="13"/>
        <end position="88"/>
    </location>
</feature>
<keyword evidence="4 12" id="KW-0863">Zinc-finger</keyword>
<dbReference type="GO" id="GO:0005634">
    <property type="term" value="C:nucleus"/>
    <property type="evidence" value="ECO:0007669"/>
    <property type="project" value="UniProtKB-SubCell"/>
</dbReference>
<comment type="caution">
    <text evidence="15">The sequence shown here is derived from an EMBL/GenBank/DDBJ whole genome shotgun (WGS) entry which is preliminary data.</text>
</comment>
<gene>
    <name evidence="15" type="ORF">CBOVIS_LOCUS7906</name>
</gene>
<keyword evidence="5 12" id="KW-0862">Zinc</keyword>
<dbReference type="PROSITE" id="PS51843">
    <property type="entry name" value="NR_LBD"/>
    <property type="match status" value="1"/>
</dbReference>
<keyword evidence="6 12" id="KW-0805">Transcription regulation</keyword>
<evidence type="ECO:0000256" key="8">
    <source>
        <dbReference type="ARBA" id="ARBA00023163"/>
    </source>
</evidence>
<evidence type="ECO:0000259" key="14">
    <source>
        <dbReference type="PROSITE" id="PS51843"/>
    </source>
</evidence>
<dbReference type="GO" id="GO:0008270">
    <property type="term" value="F:zinc ion binding"/>
    <property type="evidence" value="ECO:0007669"/>
    <property type="project" value="UniProtKB-KW"/>
</dbReference>
<evidence type="ECO:0000256" key="10">
    <source>
        <dbReference type="ARBA" id="ARBA00023242"/>
    </source>
</evidence>
<evidence type="ECO:0000256" key="4">
    <source>
        <dbReference type="ARBA" id="ARBA00022771"/>
    </source>
</evidence>
<sequence>MYWSDQKPSTSSETECLVCGDPKGKRHYGVVSCNGCKGFFRRSIWEKRKYTCSFDNKCTIEFKYRNRCRACRLRTCLAVGMNVAAVRSERNKKSLASLITPKEEVESECDDELESSESDIKPDLGIPNTSASIIAKLLNDDRRLVEYHEPINGSRIYTMDVDLNKAINDPTTVCQRTKLQWHTASYLPRITAETLRYNWCRTFTLTIDWYTTVQEYLDLNEDDRFVVAKQSMMPIGWLWYAYRAFEYNCDGILFVDGSWYPHDKEIQKNEIDSTCNFYYSRITDLFMSEMVNGMKKVTMDETEMVLLKAICLMKPDHRLSEHGNKTITAGRRKYLRTLSDYCRMKTTNFMKASSRLSSLLQFLPAAENLGRLEDDSAIVMSIWQTPFNPDLGSLPFAVHSSSTPTETKTMKNPVD</sequence>
<dbReference type="InterPro" id="IPR001723">
    <property type="entry name" value="Nuclear_hrmn_rcpt"/>
</dbReference>
<proteinExistence type="inferred from homology"/>
<dbReference type="PANTHER" id="PTHR47630">
    <property type="entry name" value="NUCLEAR HORMONE RECEPTOR FAMILY-RELATED-RELATED"/>
    <property type="match status" value="1"/>
</dbReference>
<reference evidence="15 16" key="1">
    <citation type="submission" date="2020-04" db="EMBL/GenBank/DDBJ databases">
        <authorList>
            <person name="Laetsch R D."/>
            <person name="Stevens L."/>
            <person name="Kumar S."/>
            <person name="Blaxter L. M."/>
        </authorList>
    </citation>
    <scope>NUCLEOTIDE SEQUENCE [LARGE SCALE GENOMIC DNA]</scope>
</reference>
<keyword evidence="10 12" id="KW-0539">Nucleus</keyword>
<keyword evidence="16" id="KW-1185">Reference proteome</keyword>
<comment type="similarity">
    <text evidence="2 12">Belongs to the nuclear hormone receptor family.</text>
</comment>
<dbReference type="Pfam" id="PF00105">
    <property type="entry name" value="zf-C4"/>
    <property type="match status" value="1"/>
</dbReference>
<dbReference type="InterPro" id="IPR049636">
    <property type="entry name" value="HNF4-like_DBD"/>
</dbReference>
<dbReference type="PANTHER" id="PTHR47630:SF7">
    <property type="entry name" value="NUCLEAR HORMONE RECEPTOR FAMILY"/>
    <property type="match status" value="1"/>
</dbReference>
<organism evidence="15 16">
    <name type="scientific">Caenorhabditis bovis</name>
    <dbReference type="NCBI Taxonomy" id="2654633"/>
    <lineage>
        <taxon>Eukaryota</taxon>
        <taxon>Metazoa</taxon>
        <taxon>Ecdysozoa</taxon>
        <taxon>Nematoda</taxon>
        <taxon>Chromadorea</taxon>
        <taxon>Rhabditida</taxon>
        <taxon>Rhabditina</taxon>
        <taxon>Rhabditomorpha</taxon>
        <taxon>Rhabditoidea</taxon>
        <taxon>Rhabditidae</taxon>
        <taxon>Peloderinae</taxon>
        <taxon>Caenorhabditis</taxon>
    </lineage>
</organism>
<dbReference type="GO" id="GO:0000978">
    <property type="term" value="F:RNA polymerase II cis-regulatory region sequence-specific DNA binding"/>
    <property type="evidence" value="ECO:0007669"/>
    <property type="project" value="InterPro"/>
</dbReference>
<feature type="domain" description="NR LBD" evidence="14">
    <location>
        <begin position="162"/>
        <end position="399"/>
    </location>
</feature>
<dbReference type="InterPro" id="IPR013088">
    <property type="entry name" value="Znf_NHR/GATA"/>
</dbReference>
<dbReference type="Pfam" id="PF00104">
    <property type="entry name" value="Hormone_recep"/>
    <property type="match status" value="1"/>
</dbReference>